<dbReference type="EMBL" id="JBJQND010000019">
    <property type="protein sequence ID" value="KAL3831787.1"/>
    <property type="molecule type" value="Genomic_DNA"/>
</dbReference>
<feature type="region of interest" description="Disordered" evidence="1">
    <location>
        <begin position="182"/>
        <end position="259"/>
    </location>
</feature>
<keyword evidence="3" id="KW-1185">Reference proteome</keyword>
<comment type="caution">
    <text evidence="2">The sequence shown here is derived from an EMBL/GenBank/DDBJ whole genome shotgun (WGS) entry which is preliminary data.</text>
</comment>
<dbReference type="AlphaFoldDB" id="A0ABD3T604"/>
<protein>
    <submittedName>
        <fullName evidence="2">Uncharacterized protein</fullName>
    </submittedName>
</protein>
<reference evidence="2 3" key="1">
    <citation type="submission" date="2024-11" db="EMBL/GenBank/DDBJ databases">
        <title>Chromosome-level genome assembly of the freshwater bivalve Anodonta woodiana.</title>
        <authorList>
            <person name="Chen X."/>
        </authorList>
    </citation>
    <scope>NUCLEOTIDE SEQUENCE [LARGE SCALE GENOMIC DNA]</scope>
    <source>
        <strain evidence="2">MN2024</strain>
        <tissue evidence="2">Gills</tissue>
    </source>
</reference>
<feature type="compositionally biased region" description="Acidic residues" evidence="1">
    <location>
        <begin position="479"/>
        <end position="490"/>
    </location>
</feature>
<feature type="compositionally biased region" description="Polar residues" evidence="1">
    <location>
        <begin position="285"/>
        <end position="301"/>
    </location>
</feature>
<feature type="region of interest" description="Disordered" evidence="1">
    <location>
        <begin position="279"/>
        <end position="301"/>
    </location>
</feature>
<accession>A0ABD3T604</accession>
<feature type="region of interest" description="Disordered" evidence="1">
    <location>
        <begin position="58"/>
        <end position="115"/>
    </location>
</feature>
<gene>
    <name evidence="2" type="ORF">ACJMK2_023491</name>
</gene>
<organism evidence="2 3">
    <name type="scientific">Sinanodonta woodiana</name>
    <name type="common">Chinese pond mussel</name>
    <name type="synonym">Anodonta woodiana</name>
    <dbReference type="NCBI Taxonomy" id="1069815"/>
    <lineage>
        <taxon>Eukaryota</taxon>
        <taxon>Metazoa</taxon>
        <taxon>Spiralia</taxon>
        <taxon>Lophotrochozoa</taxon>
        <taxon>Mollusca</taxon>
        <taxon>Bivalvia</taxon>
        <taxon>Autobranchia</taxon>
        <taxon>Heteroconchia</taxon>
        <taxon>Palaeoheterodonta</taxon>
        <taxon>Unionida</taxon>
        <taxon>Unionoidea</taxon>
        <taxon>Unionidae</taxon>
        <taxon>Unioninae</taxon>
        <taxon>Sinanodonta</taxon>
    </lineage>
</organism>
<evidence type="ECO:0000256" key="1">
    <source>
        <dbReference type="SAM" id="MobiDB-lite"/>
    </source>
</evidence>
<name>A0ABD3T604_SINWO</name>
<feature type="compositionally biased region" description="Polar residues" evidence="1">
    <location>
        <begin position="64"/>
        <end position="77"/>
    </location>
</feature>
<dbReference type="Proteomes" id="UP001634394">
    <property type="component" value="Unassembled WGS sequence"/>
</dbReference>
<sequence length="496" mass="52878">MGDPAVGNLTASLEELSLKKQLPLRQQVQRPTLKYSESMGVKPAQILNHADLMTIRSQTESRKTYSSLSQASTTSTMSTPFRSSKPPKPPSVLKKSPSANNIAKPVGSISRGHADPYARPLSAKDIVNDLQNLKTKKTPVDPSISSLAYSNHSGTTMFGFHMNSFMRPQSALKRDAHITKSGIHASRSNGSINMNQNKDQSSEEKNSIGDTTNQSSSNKTYNALSQKSSKAAQEGDLNVSVTSQNKDNRDISKGKKSASSLVSNAVKADVSAHNVAKTVPENSEEQNGSKVDTITSSQGRVNNGVSLDKAVANNASQTSHSTLARTVTSKSETNVAIGKPMISMKPVSSIPRPGSAALSSVIRPSTPESLAKVRNLNYTPTKPYNEVMNPSGTQNMLISPTPTVVSVTKIQQTTVTATSLFMDDQVSVTNLSSQGTMYYRKGIKAEKVIAEQRPAAVGAPSNPGRMLEKGAIASVTTMEDVEDAEDEESEPGIPSG</sequence>
<feature type="region of interest" description="Disordered" evidence="1">
    <location>
        <begin position="477"/>
        <end position="496"/>
    </location>
</feature>
<proteinExistence type="predicted"/>
<feature type="compositionally biased region" description="Polar residues" evidence="1">
    <location>
        <begin position="186"/>
        <end position="199"/>
    </location>
</feature>
<evidence type="ECO:0000313" key="2">
    <source>
        <dbReference type="EMBL" id="KAL3831787.1"/>
    </source>
</evidence>
<evidence type="ECO:0000313" key="3">
    <source>
        <dbReference type="Proteomes" id="UP001634394"/>
    </source>
</evidence>
<feature type="compositionally biased region" description="Polar residues" evidence="1">
    <location>
        <begin position="208"/>
        <end position="231"/>
    </location>
</feature>